<evidence type="ECO:0000313" key="2">
    <source>
        <dbReference type="Proteomes" id="UP000479710"/>
    </source>
</evidence>
<gene>
    <name evidence="1" type="ORF">E2562_013767</name>
</gene>
<accession>A0A6G1F7V3</accession>
<keyword evidence="2" id="KW-1185">Reference proteome</keyword>
<protein>
    <submittedName>
        <fullName evidence="1">Uncharacterized protein</fullName>
    </submittedName>
</protein>
<comment type="caution">
    <text evidence="1">The sequence shown here is derived from an EMBL/GenBank/DDBJ whole genome shotgun (WGS) entry which is preliminary data.</text>
</comment>
<evidence type="ECO:0000313" key="1">
    <source>
        <dbReference type="EMBL" id="KAF0933008.1"/>
    </source>
</evidence>
<dbReference type="Proteomes" id="UP000479710">
    <property type="component" value="Unassembled WGS sequence"/>
</dbReference>
<sequence length="60" mass="6530">MMTLAVCPLDAMELLMEVAVHIEGPIPWLWGTWGLALSVKTMVLTCSTPQAATEDFQPAI</sequence>
<dbReference type="AlphaFoldDB" id="A0A6G1F7V3"/>
<dbReference type="EMBL" id="SPHZ02000001">
    <property type="protein sequence ID" value="KAF0933008.1"/>
    <property type="molecule type" value="Genomic_DNA"/>
</dbReference>
<name>A0A6G1F7V3_9ORYZ</name>
<reference evidence="1 2" key="1">
    <citation type="submission" date="2019-11" db="EMBL/GenBank/DDBJ databases">
        <title>Whole genome sequence of Oryza granulata.</title>
        <authorList>
            <person name="Li W."/>
        </authorList>
    </citation>
    <scope>NUCLEOTIDE SEQUENCE [LARGE SCALE GENOMIC DNA]</scope>
    <source>
        <strain evidence="2">cv. Menghai</strain>
        <tissue evidence="1">Leaf</tissue>
    </source>
</reference>
<organism evidence="1 2">
    <name type="scientific">Oryza meyeriana var. granulata</name>
    <dbReference type="NCBI Taxonomy" id="110450"/>
    <lineage>
        <taxon>Eukaryota</taxon>
        <taxon>Viridiplantae</taxon>
        <taxon>Streptophyta</taxon>
        <taxon>Embryophyta</taxon>
        <taxon>Tracheophyta</taxon>
        <taxon>Spermatophyta</taxon>
        <taxon>Magnoliopsida</taxon>
        <taxon>Liliopsida</taxon>
        <taxon>Poales</taxon>
        <taxon>Poaceae</taxon>
        <taxon>BOP clade</taxon>
        <taxon>Oryzoideae</taxon>
        <taxon>Oryzeae</taxon>
        <taxon>Oryzinae</taxon>
        <taxon>Oryza</taxon>
        <taxon>Oryza meyeriana</taxon>
    </lineage>
</organism>
<proteinExistence type="predicted"/>